<dbReference type="Pfam" id="PF02018">
    <property type="entry name" value="CBM_4_9"/>
    <property type="match status" value="1"/>
</dbReference>
<name>A0A5C4TBW3_9BACL</name>
<reference evidence="5 6" key="1">
    <citation type="submission" date="2019-05" db="EMBL/GenBank/DDBJ databases">
        <title>We sequenced the genome of Paenibacillus hemerocallicola KCTC 33185 for further insight into its adaptation and study the phylogeny of Paenibacillus.</title>
        <authorList>
            <person name="Narsing Rao M.P."/>
        </authorList>
    </citation>
    <scope>NUCLEOTIDE SEQUENCE [LARGE SCALE GENOMIC DNA]</scope>
    <source>
        <strain evidence="5 6">KCTC 33185</strain>
    </source>
</reference>
<feature type="signal peptide" evidence="2">
    <location>
        <begin position="1"/>
        <end position="26"/>
    </location>
</feature>
<comment type="caution">
    <text evidence="5">The sequence shown here is derived from an EMBL/GenBank/DDBJ whole genome shotgun (WGS) entry which is preliminary data.</text>
</comment>
<dbReference type="InterPro" id="IPR015943">
    <property type="entry name" value="WD40/YVTN_repeat-like_dom_sf"/>
</dbReference>
<dbReference type="SUPFAM" id="SSF50998">
    <property type="entry name" value="Quinoprotein alcohol dehydrogenase-like"/>
    <property type="match status" value="1"/>
</dbReference>
<feature type="domain" description="CBM-cenC" evidence="3">
    <location>
        <begin position="39"/>
        <end position="179"/>
    </location>
</feature>
<evidence type="ECO:0000313" key="6">
    <source>
        <dbReference type="Proteomes" id="UP000307943"/>
    </source>
</evidence>
<dbReference type="SUPFAM" id="SSF49785">
    <property type="entry name" value="Galactose-binding domain-like"/>
    <property type="match status" value="1"/>
</dbReference>
<organism evidence="5 6">
    <name type="scientific">Paenibacillus hemerocallicola</name>
    <dbReference type="NCBI Taxonomy" id="1172614"/>
    <lineage>
        <taxon>Bacteria</taxon>
        <taxon>Bacillati</taxon>
        <taxon>Bacillota</taxon>
        <taxon>Bacilli</taxon>
        <taxon>Bacillales</taxon>
        <taxon>Paenibacillaceae</taxon>
        <taxon>Paenibacillus</taxon>
    </lineage>
</organism>
<protein>
    <recommendedName>
        <fullName evidence="7">CBM-cenC domain-containing protein</fullName>
    </recommendedName>
</protein>
<dbReference type="Gene3D" id="2.60.40.10">
    <property type="entry name" value="Immunoglobulins"/>
    <property type="match status" value="2"/>
</dbReference>
<dbReference type="Gene3D" id="2.130.10.10">
    <property type="entry name" value="YVTN repeat-like/Quinoprotein amine dehydrogenase"/>
    <property type="match status" value="1"/>
</dbReference>
<accession>A0A5C4TBW3</accession>
<dbReference type="InterPro" id="IPR008979">
    <property type="entry name" value="Galactose-bd-like_sf"/>
</dbReference>
<dbReference type="InterPro" id="IPR013783">
    <property type="entry name" value="Ig-like_fold"/>
</dbReference>
<sequence>MMRFKLWSYSVRLMLVLSLLTAAALAGPLTAGAQTEGPNLLANPGFELPPEETQAIPGWNLRSSASGIVMEVTDSVSYEGSNSMRVVDNSTATAVVAYSDPVEVSAGDTLKLRFKATNTTGTVYVGIRTYKQAGDDVVNNALNNKFVTLSASTAWTEFTVESTVPSTAAYARVLVYSQNTGKGSTFVDDFHLSIADLSTIPHELTNLGPFIHNIDISRAVFYKEPTGRTLAYATLSGIPSKLLVIDVDAETVLKQITVEDTVNGTYYKGEHLRGLVVQPDGTVYMAGTPTNLFKYVPGEDQVHYVRKLPGAAVYDLKNGPAGIIFGGTYNKNEGFEYNTATGDYVSLGKATADEFYLYSVAYDALRNDYYFGIGSHAHLIRYDRDTGTKTEIALPSQYGSAQFVWDMSVVEDKLFMRLSPGATLAMDLATGTFDTTSTPVTSRLISPLSPDDDKVYYTSYSELGHYDFSTKQYTGLGIDTGVDANGFAFAQLTTPGFPGNSLVAITEGKIFKYNPATGATRSVLIPIDGEPSGLHSVAKGNDGLIHASAFVVGGNAMYDPVTGDRREYSKQSVGIEQTVPGNQTDRIYSYKDKIYYVTYTGMRVYEYDQSLPWDRQSATQPNPKFLFTASDIGHQDRGLAGTVMPEEGKLVIGTVPKYGFLGGALVIYDLETSEREVYWNVVDQQSVTAVTYKDGLVYGGSNIWGGLGINPTETEAKLFIWDVANKEKVFETVPVPGKKGITELMVGPDGNIWGSAEGDLFIFDPVTREVVLRKNLVSRSYSSAVWRDTQFEIGTDGKVYGTQANQFFRIDAVTKEKQIIRNAGKNNRLAQDDFGYFYLTEEADLLKIEIPGLIAQPLGASLDVSSTTLAENETADVSITGLLDKGRSIQKLERRDPQWFVSNSSVVDVVYGKVVAKNAGTADVWAQIEMDGTAVETNHVTVTVTPSISQVTLSVYRPTLYAGQSSTVNLSVYASDGSPVDMSEAVVTFGSSNSSAVAVNQQGGITAVGAGTSLLTANVTMDGKSVQSNPVPVTVKQTLANGAPGQPVLSADNGHANGLQDGNINVTMNLWWGNNGTVYKLYENGALIDTQMLNDASPGAQLAKSAIEGKPNGTYTYTCELINAFGTTKCGPLVVNVTNASPGKPVLSHDNWDGDGSYKVSMNMWWGTNATEYRLYENGKLIDKRSLTAASPNAQAATTTIAGKASGGYEYRAELANAAGVTSSETVRIQVAK</sequence>
<dbReference type="SUPFAM" id="SSF81296">
    <property type="entry name" value="E set domains"/>
    <property type="match status" value="2"/>
</dbReference>
<keyword evidence="6" id="KW-1185">Reference proteome</keyword>
<dbReference type="Proteomes" id="UP000307943">
    <property type="component" value="Unassembled WGS sequence"/>
</dbReference>
<dbReference type="InterPro" id="IPR011047">
    <property type="entry name" value="Quinoprotein_ADH-like_sf"/>
</dbReference>
<keyword evidence="2" id="KW-0732">Signal</keyword>
<proteinExistence type="predicted"/>
<evidence type="ECO:0000259" key="3">
    <source>
        <dbReference type="Pfam" id="PF02018"/>
    </source>
</evidence>
<evidence type="ECO:0000256" key="2">
    <source>
        <dbReference type="SAM" id="SignalP"/>
    </source>
</evidence>
<dbReference type="Pfam" id="PF08329">
    <property type="entry name" value="ChitinaseA_N"/>
    <property type="match status" value="1"/>
</dbReference>
<dbReference type="OrthoDB" id="843723at2"/>
<dbReference type="InterPro" id="IPR003305">
    <property type="entry name" value="CenC_carb-bd"/>
</dbReference>
<dbReference type="InterPro" id="IPR014756">
    <property type="entry name" value="Ig_E-set"/>
</dbReference>
<dbReference type="AlphaFoldDB" id="A0A5C4TBW3"/>
<dbReference type="GO" id="GO:0006032">
    <property type="term" value="P:chitin catabolic process"/>
    <property type="evidence" value="ECO:0007669"/>
    <property type="project" value="InterPro"/>
</dbReference>
<dbReference type="InterPro" id="IPR013540">
    <property type="entry name" value="ChitinaseA_N"/>
</dbReference>
<dbReference type="Gene3D" id="2.60.40.1080">
    <property type="match status" value="1"/>
</dbReference>
<gene>
    <name evidence="5" type="ORF">FE784_10620</name>
</gene>
<dbReference type="Gene3D" id="2.60.120.260">
    <property type="entry name" value="Galactose-binding domain-like"/>
    <property type="match status" value="1"/>
</dbReference>
<feature type="domain" description="Chitinase A N-terminal" evidence="4">
    <location>
        <begin position="1159"/>
        <end position="1232"/>
    </location>
</feature>
<evidence type="ECO:0000259" key="4">
    <source>
        <dbReference type="Pfam" id="PF08329"/>
    </source>
</evidence>
<dbReference type="SUPFAM" id="SSF101898">
    <property type="entry name" value="NHL repeat"/>
    <property type="match status" value="1"/>
</dbReference>
<dbReference type="EMBL" id="VDCQ01000011">
    <property type="protein sequence ID" value="TNJ66421.1"/>
    <property type="molecule type" value="Genomic_DNA"/>
</dbReference>
<evidence type="ECO:0000313" key="5">
    <source>
        <dbReference type="EMBL" id="TNJ66421.1"/>
    </source>
</evidence>
<dbReference type="RefSeq" id="WP_139602177.1">
    <property type="nucleotide sequence ID" value="NZ_VDCQ01000011.1"/>
</dbReference>
<keyword evidence="1" id="KW-0378">Hydrolase</keyword>
<dbReference type="SUPFAM" id="SSF63825">
    <property type="entry name" value="YWTD domain"/>
    <property type="match status" value="1"/>
</dbReference>
<dbReference type="GO" id="GO:0004568">
    <property type="term" value="F:chitinase activity"/>
    <property type="evidence" value="ECO:0007669"/>
    <property type="project" value="InterPro"/>
</dbReference>
<feature type="chain" id="PRO_5039167578" description="CBM-cenC domain-containing protein" evidence="2">
    <location>
        <begin position="27"/>
        <end position="1233"/>
    </location>
</feature>
<evidence type="ECO:0008006" key="7">
    <source>
        <dbReference type="Google" id="ProtNLM"/>
    </source>
</evidence>
<evidence type="ECO:0000256" key="1">
    <source>
        <dbReference type="ARBA" id="ARBA00022801"/>
    </source>
</evidence>